<protein>
    <submittedName>
        <fullName evidence="1">Uncharacterized protein</fullName>
    </submittedName>
</protein>
<name>A0A565CNG0_9BRAS</name>
<organism evidence="1 2">
    <name type="scientific">Arabis nemorensis</name>
    <dbReference type="NCBI Taxonomy" id="586526"/>
    <lineage>
        <taxon>Eukaryota</taxon>
        <taxon>Viridiplantae</taxon>
        <taxon>Streptophyta</taxon>
        <taxon>Embryophyta</taxon>
        <taxon>Tracheophyta</taxon>
        <taxon>Spermatophyta</taxon>
        <taxon>Magnoliopsida</taxon>
        <taxon>eudicotyledons</taxon>
        <taxon>Gunneridae</taxon>
        <taxon>Pentapetalae</taxon>
        <taxon>rosids</taxon>
        <taxon>malvids</taxon>
        <taxon>Brassicales</taxon>
        <taxon>Brassicaceae</taxon>
        <taxon>Arabideae</taxon>
        <taxon>Arabis</taxon>
    </lineage>
</organism>
<accession>A0A565CNG0</accession>
<proteinExistence type="predicted"/>
<evidence type="ECO:0000313" key="2">
    <source>
        <dbReference type="Proteomes" id="UP000489600"/>
    </source>
</evidence>
<gene>
    <name evidence="1" type="ORF">ANE_LOCUS25460</name>
</gene>
<reference evidence="1" key="1">
    <citation type="submission" date="2019-07" db="EMBL/GenBank/DDBJ databases">
        <authorList>
            <person name="Dittberner H."/>
        </authorList>
    </citation>
    <scope>NUCLEOTIDE SEQUENCE [LARGE SCALE GENOMIC DNA]</scope>
</reference>
<evidence type="ECO:0000313" key="1">
    <source>
        <dbReference type="EMBL" id="VVB15016.1"/>
    </source>
</evidence>
<keyword evidence="2" id="KW-1185">Reference proteome</keyword>
<dbReference type="Proteomes" id="UP000489600">
    <property type="component" value="Unassembled WGS sequence"/>
</dbReference>
<comment type="caution">
    <text evidence="1">The sequence shown here is derived from an EMBL/GenBank/DDBJ whole genome shotgun (WGS) entry which is preliminary data.</text>
</comment>
<dbReference type="AlphaFoldDB" id="A0A565CNG0"/>
<sequence>MDMSWDMYVSICGLVNEVHCRTLLAVVMFFVVVVERRVGRGGGAICSPLLVLCSDGGEQ</sequence>
<dbReference type="EMBL" id="CABITT030000008">
    <property type="protein sequence ID" value="VVB15016.1"/>
    <property type="molecule type" value="Genomic_DNA"/>
</dbReference>